<evidence type="ECO:0000259" key="1">
    <source>
        <dbReference type="Pfam" id="PF12867"/>
    </source>
</evidence>
<dbReference type="EMBL" id="CP036273">
    <property type="protein sequence ID" value="QDU20346.1"/>
    <property type="molecule type" value="Genomic_DNA"/>
</dbReference>
<organism evidence="2 3">
    <name type="scientific">Urbifossiella limnaea</name>
    <dbReference type="NCBI Taxonomy" id="2528023"/>
    <lineage>
        <taxon>Bacteria</taxon>
        <taxon>Pseudomonadati</taxon>
        <taxon>Planctomycetota</taxon>
        <taxon>Planctomycetia</taxon>
        <taxon>Gemmatales</taxon>
        <taxon>Gemmataceae</taxon>
        <taxon>Urbifossiella</taxon>
    </lineage>
</organism>
<name>A0A517XS62_9BACT</name>
<dbReference type="InterPro" id="IPR024775">
    <property type="entry name" value="DinB-like"/>
</dbReference>
<dbReference type="KEGG" id="uli:ETAA1_22980"/>
<dbReference type="InterPro" id="IPR034660">
    <property type="entry name" value="DinB/YfiT-like"/>
</dbReference>
<accession>A0A517XS62</accession>
<feature type="domain" description="DinB-like" evidence="1">
    <location>
        <begin position="12"/>
        <end position="155"/>
    </location>
</feature>
<proteinExistence type="predicted"/>
<dbReference type="Pfam" id="PF12867">
    <property type="entry name" value="DinB_2"/>
    <property type="match status" value="1"/>
</dbReference>
<dbReference type="Proteomes" id="UP000319576">
    <property type="component" value="Chromosome"/>
</dbReference>
<dbReference type="RefSeq" id="WP_145237743.1">
    <property type="nucleotide sequence ID" value="NZ_CP036273.1"/>
</dbReference>
<dbReference type="Gene3D" id="1.20.120.450">
    <property type="entry name" value="dinb family like domain"/>
    <property type="match status" value="1"/>
</dbReference>
<reference evidence="2 3" key="1">
    <citation type="submission" date="2019-02" db="EMBL/GenBank/DDBJ databases">
        <title>Deep-cultivation of Planctomycetes and their phenomic and genomic characterization uncovers novel biology.</title>
        <authorList>
            <person name="Wiegand S."/>
            <person name="Jogler M."/>
            <person name="Boedeker C."/>
            <person name="Pinto D."/>
            <person name="Vollmers J."/>
            <person name="Rivas-Marin E."/>
            <person name="Kohn T."/>
            <person name="Peeters S.H."/>
            <person name="Heuer A."/>
            <person name="Rast P."/>
            <person name="Oberbeckmann S."/>
            <person name="Bunk B."/>
            <person name="Jeske O."/>
            <person name="Meyerdierks A."/>
            <person name="Storesund J.E."/>
            <person name="Kallscheuer N."/>
            <person name="Luecker S."/>
            <person name="Lage O.M."/>
            <person name="Pohl T."/>
            <person name="Merkel B.J."/>
            <person name="Hornburger P."/>
            <person name="Mueller R.-W."/>
            <person name="Bruemmer F."/>
            <person name="Labrenz M."/>
            <person name="Spormann A.M."/>
            <person name="Op den Camp H."/>
            <person name="Overmann J."/>
            <person name="Amann R."/>
            <person name="Jetten M.S.M."/>
            <person name="Mascher T."/>
            <person name="Medema M.H."/>
            <person name="Devos D.P."/>
            <person name="Kaster A.-K."/>
            <person name="Ovreas L."/>
            <person name="Rohde M."/>
            <person name="Galperin M.Y."/>
            <person name="Jogler C."/>
        </authorList>
    </citation>
    <scope>NUCLEOTIDE SEQUENCE [LARGE SCALE GENOMIC DNA]</scope>
    <source>
        <strain evidence="2 3">ETA_A1</strain>
    </source>
</reference>
<gene>
    <name evidence="2" type="ORF">ETAA1_22980</name>
</gene>
<dbReference type="AlphaFoldDB" id="A0A517XS62"/>
<evidence type="ECO:0000313" key="3">
    <source>
        <dbReference type="Proteomes" id="UP000319576"/>
    </source>
</evidence>
<protein>
    <submittedName>
        <fullName evidence="2">DinB superfamily protein</fullName>
    </submittedName>
</protein>
<keyword evidence="3" id="KW-1185">Reference proteome</keyword>
<dbReference type="OrthoDB" id="287241at2"/>
<sequence>MSQRLRDALDSLRFARAYSLPLIDSFAPDEWFTMPPGGVTHLAWQVGHLAMAQYRMCIERVRGVRPEDAELIAPDVLALFVRESVPDPDPGRYPNPAELRAVLDRVNERVLADLADWPDADLDGPPAMTSHKYAKTKLECVRWCAAHEMLHAGQIGLLRRMLGRPALW</sequence>
<dbReference type="SUPFAM" id="SSF109854">
    <property type="entry name" value="DinB/YfiT-like putative metalloenzymes"/>
    <property type="match status" value="1"/>
</dbReference>
<evidence type="ECO:0000313" key="2">
    <source>
        <dbReference type="EMBL" id="QDU20346.1"/>
    </source>
</evidence>